<dbReference type="Pfam" id="PF09335">
    <property type="entry name" value="VTT_dom"/>
    <property type="match status" value="1"/>
</dbReference>
<feature type="transmembrane region" description="Helical" evidence="1">
    <location>
        <begin position="73"/>
        <end position="91"/>
    </location>
</feature>
<protein>
    <recommendedName>
        <fullName evidence="2">VTT domain-containing protein</fullName>
    </recommendedName>
</protein>
<sequence>MPPRNRAGRWTKRTRCKKSPTPTRLFLIFAGDTVTRWHWFQSKPFKVFTLVLAVIFYLLAFVIAFALEPFLRFGYPGIFVFNLFGQGTFLVPAASRFLSVGGVALVTALGMAINDSVSWLAGKNGDVIFPRGRRVERLEGQIKKYGPWALFFWALIPFPYDFIAIIAGYLKMPFWRFLIPTFLGRFLRFLGLGSGTVALFGKVLY</sequence>
<feature type="transmembrane region" description="Helical" evidence="1">
    <location>
        <begin position="47"/>
        <end position="67"/>
    </location>
</feature>
<dbReference type="Proteomes" id="UP000231081">
    <property type="component" value="Unassembled WGS sequence"/>
</dbReference>
<dbReference type="InterPro" id="IPR051311">
    <property type="entry name" value="DedA_domain"/>
</dbReference>
<feature type="domain" description="VTT" evidence="2">
    <location>
        <begin position="88"/>
        <end position="190"/>
    </location>
</feature>
<accession>A0A2H0B4A9</accession>
<reference evidence="3 4" key="1">
    <citation type="submission" date="2017-09" db="EMBL/GenBank/DDBJ databases">
        <title>Depth-based differentiation of microbial function through sediment-hosted aquifers and enrichment of novel symbionts in the deep terrestrial subsurface.</title>
        <authorList>
            <person name="Probst A.J."/>
            <person name="Ladd B."/>
            <person name="Jarett J.K."/>
            <person name="Geller-Mcgrath D.E."/>
            <person name="Sieber C.M."/>
            <person name="Emerson J.B."/>
            <person name="Anantharaman K."/>
            <person name="Thomas B.C."/>
            <person name="Malmstrom R."/>
            <person name="Stieglmeier M."/>
            <person name="Klingl A."/>
            <person name="Woyke T."/>
            <person name="Ryan C.M."/>
            <person name="Banfield J.F."/>
        </authorList>
    </citation>
    <scope>NUCLEOTIDE SEQUENCE [LARGE SCALE GENOMIC DNA]</scope>
    <source>
        <strain evidence="3">CG23_combo_of_CG06-09_8_20_14_all_47_9</strain>
    </source>
</reference>
<keyword evidence="1" id="KW-1133">Transmembrane helix</keyword>
<dbReference type="PANTHER" id="PTHR42709">
    <property type="entry name" value="ALKALINE PHOSPHATASE LIKE PROTEIN"/>
    <property type="match status" value="1"/>
</dbReference>
<gene>
    <name evidence="3" type="ORF">COX09_01345</name>
</gene>
<feature type="transmembrane region" description="Helical" evidence="1">
    <location>
        <begin position="182"/>
        <end position="201"/>
    </location>
</feature>
<proteinExistence type="predicted"/>
<dbReference type="PANTHER" id="PTHR42709:SF4">
    <property type="entry name" value="INNER MEMBRANE PROTEIN YQAA"/>
    <property type="match status" value="1"/>
</dbReference>
<dbReference type="EMBL" id="PCSQ01000037">
    <property type="protein sequence ID" value="PIP52482.1"/>
    <property type="molecule type" value="Genomic_DNA"/>
</dbReference>
<feature type="transmembrane region" description="Helical" evidence="1">
    <location>
        <begin position="148"/>
        <end position="170"/>
    </location>
</feature>
<dbReference type="InterPro" id="IPR032816">
    <property type="entry name" value="VTT_dom"/>
</dbReference>
<evidence type="ECO:0000256" key="1">
    <source>
        <dbReference type="SAM" id="Phobius"/>
    </source>
</evidence>
<organism evidence="3 4">
    <name type="scientific">Candidatus Beckwithbacteria bacterium CG23_combo_of_CG06-09_8_20_14_all_47_9</name>
    <dbReference type="NCBI Taxonomy" id="1974498"/>
    <lineage>
        <taxon>Bacteria</taxon>
        <taxon>Candidatus Beckwithiibacteriota</taxon>
    </lineage>
</organism>
<dbReference type="AlphaFoldDB" id="A0A2H0B4A9"/>
<feature type="transmembrane region" description="Helical" evidence="1">
    <location>
        <begin position="98"/>
        <end position="121"/>
    </location>
</feature>
<evidence type="ECO:0000313" key="3">
    <source>
        <dbReference type="EMBL" id="PIP52482.1"/>
    </source>
</evidence>
<keyword evidence="1" id="KW-0812">Transmembrane</keyword>
<comment type="caution">
    <text evidence="3">The sequence shown here is derived from an EMBL/GenBank/DDBJ whole genome shotgun (WGS) entry which is preliminary data.</text>
</comment>
<keyword evidence="1" id="KW-0472">Membrane</keyword>
<evidence type="ECO:0000259" key="2">
    <source>
        <dbReference type="Pfam" id="PF09335"/>
    </source>
</evidence>
<evidence type="ECO:0000313" key="4">
    <source>
        <dbReference type="Proteomes" id="UP000231081"/>
    </source>
</evidence>
<name>A0A2H0B4A9_9BACT</name>